<evidence type="ECO:0000313" key="2">
    <source>
        <dbReference type="Proteomes" id="UP001057402"/>
    </source>
</evidence>
<dbReference type="EMBL" id="CM042888">
    <property type="protein sequence ID" value="KAI4325224.1"/>
    <property type="molecule type" value="Genomic_DNA"/>
</dbReference>
<sequence>MDMVDTSLDLSLRLPPPSNPKHEVPPFQTGPLAEELNRVTVENKRLTEMLTLICNNYDVLRTRVLEYTANHSGLDASLCPSRKRRREGVASIERYDNHPLGAIKGGASKSSSCEEEHCKRLTLPGEERITSTVYVRTGDSDTGFIVKDGYQWRKYGQKVTRDNPCPRAYFKCSFAPGCPVKKKVQRSSQDQAILVATYEGEHNHPKPSQPNEASVSVSASGSGSIRGATVGSAPCLTSLNSSAPTITLDLVNPSRPPTKNVLRPESDAPKFQEFLVEQMTSSLTKDPGFTSALAAAISGKIFLQNSARKL</sequence>
<proteinExistence type="predicted"/>
<protein>
    <submittedName>
        <fullName evidence="1">Uncharacterized protein</fullName>
    </submittedName>
</protein>
<comment type="caution">
    <text evidence="1">The sequence shown here is derived from an EMBL/GenBank/DDBJ whole genome shotgun (WGS) entry which is preliminary data.</text>
</comment>
<keyword evidence="2" id="KW-1185">Reference proteome</keyword>
<accession>A0ACB9MPC1</accession>
<dbReference type="Proteomes" id="UP001057402">
    <property type="component" value="Chromosome 9"/>
</dbReference>
<reference evidence="2" key="1">
    <citation type="journal article" date="2023" name="Front. Plant Sci.">
        <title>Chromosomal-level genome assembly of Melastoma candidum provides insights into trichome evolution.</title>
        <authorList>
            <person name="Zhong Y."/>
            <person name="Wu W."/>
            <person name="Sun C."/>
            <person name="Zou P."/>
            <person name="Liu Y."/>
            <person name="Dai S."/>
            <person name="Zhou R."/>
        </authorList>
    </citation>
    <scope>NUCLEOTIDE SEQUENCE [LARGE SCALE GENOMIC DNA]</scope>
</reference>
<gene>
    <name evidence="1" type="ORF">MLD38_030641</name>
</gene>
<evidence type="ECO:0000313" key="1">
    <source>
        <dbReference type="EMBL" id="KAI4325224.1"/>
    </source>
</evidence>
<organism evidence="1 2">
    <name type="scientific">Melastoma candidum</name>
    <dbReference type="NCBI Taxonomy" id="119954"/>
    <lineage>
        <taxon>Eukaryota</taxon>
        <taxon>Viridiplantae</taxon>
        <taxon>Streptophyta</taxon>
        <taxon>Embryophyta</taxon>
        <taxon>Tracheophyta</taxon>
        <taxon>Spermatophyta</taxon>
        <taxon>Magnoliopsida</taxon>
        <taxon>eudicotyledons</taxon>
        <taxon>Gunneridae</taxon>
        <taxon>Pentapetalae</taxon>
        <taxon>rosids</taxon>
        <taxon>malvids</taxon>
        <taxon>Myrtales</taxon>
        <taxon>Melastomataceae</taxon>
        <taxon>Melastomatoideae</taxon>
        <taxon>Melastomateae</taxon>
        <taxon>Melastoma</taxon>
    </lineage>
</organism>
<name>A0ACB9MPC1_9MYRT</name>